<proteinExistence type="predicted"/>
<dbReference type="AlphaFoldDB" id="A0A0U1MB99"/>
<gene>
    <name evidence="2" type="ORF">PISL3812_09878</name>
</gene>
<reference evidence="2 3" key="1">
    <citation type="submission" date="2015-04" db="EMBL/GenBank/DDBJ databases">
        <authorList>
            <person name="Syromyatnikov M.Y."/>
            <person name="Popov V.N."/>
        </authorList>
    </citation>
    <scope>NUCLEOTIDE SEQUENCE [LARGE SCALE GENOMIC DNA]</scope>
    <source>
        <strain evidence="2">WF-38-12</strain>
    </source>
</reference>
<organism evidence="2 3">
    <name type="scientific">Talaromyces islandicus</name>
    <name type="common">Penicillium islandicum</name>
    <dbReference type="NCBI Taxonomy" id="28573"/>
    <lineage>
        <taxon>Eukaryota</taxon>
        <taxon>Fungi</taxon>
        <taxon>Dikarya</taxon>
        <taxon>Ascomycota</taxon>
        <taxon>Pezizomycotina</taxon>
        <taxon>Eurotiomycetes</taxon>
        <taxon>Eurotiomycetidae</taxon>
        <taxon>Eurotiales</taxon>
        <taxon>Trichocomaceae</taxon>
        <taxon>Talaromyces</taxon>
        <taxon>Talaromyces sect. Islandici</taxon>
    </lineage>
</organism>
<dbReference type="Pfam" id="PF13873">
    <property type="entry name" value="Myb_DNA-bind_5"/>
    <property type="match status" value="1"/>
</dbReference>
<feature type="domain" description="Myb/SANT-like DNA-binding" evidence="1">
    <location>
        <begin position="21"/>
        <end position="59"/>
    </location>
</feature>
<evidence type="ECO:0000313" key="2">
    <source>
        <dbReference type="EMBL" id="CRG92809.1"/>
    </source>
</evidence>
<dbReference type="InterPro" id="IPR028002">
    <property type="entry name" value="Myb_DNA-bind_5"/>
</dbReference>
<keyword evidence="3" id="KW-1185">Reference proteome</keyword>
<evidence type="ECO:0000259" key="1">
    <source>
        <dbReference type="Pfam" id="PF13873"/>
    </source>
</evidence>
<accession>A0A0U1MB99</accession>
<dbReference type="Proteomes" id="UP000054383">
    <property type="component" value="Unassembled WGS sequence"/>
</dbReference>
<name>A0A0U1MB99_TALIS</name>
<dbReference type="EMBL" id="CVMT01000019">
    <property type="protein sequence ID" value="CRG92809.1"/>
    <property type="molecule type" value="Genomic_DNA"/>
</dbReference>
<evidence type="ECO:0000313" key="3">
    <source>
        <dbReference type="Proteomes" id="UP000054383"/>
    </source>
</evidence>
<sequence length="102" mass="12042">MSTKRESYRFHEDTLLAELKLRKPRMTWKEITDSFNSAMPENRQRTINGLKYEWKKIKHNYLPAETQDMSALLNGQSRMGPEISGMSFPELDFETEPFLRLG</sequence>
<protein>
    <recommendedName>
        <fullName evidence="1">Myb/SANT-like DNA-binding domain-containing protein</fullName>
    </recommendedName>
</protein>